<dbReference type="InterPro" id="IPR055414">
    <property type="entry name" value="LRR_R13L4/SHOC2-like"/>
</dbReference>
<protein>
    <submittedName>
        <fullName evidence="7">Uncharacterized protein</fullName>
    </submittedName>
</protein>
<name>A0A4U5PV46_POPAL</name>
<dbReference type="AlphaFoldDB" id="A0A4U5PV46"/>
<dbReference type="GO" id="GO:0006952">
    <property type="term" value="P:defense response"/>
    <property type="evidence" value="ECO:0007669"/>
    <property type="project" value="UniProtKB-KW"/>
</dbReference>
<evidence type="ECO:0000256" key="3">
    <source>
        <dbReference type="ARBA" id="ARBA00022821"/>
    </source>
</evidence>
<dbReference type="PANTHER" id="PTHR47186">
    <property type="entry name" value="LEUCINE-RICH REPEAT-CONTAINING PROTEIN 57"/>
    <property type="match status" value="1"/>
</dbReference>
<dbReference type="SUPFAM" id="SSF52058">
    <property type="entry name" value="L domain-like"/>
    <property type="match status" value="1"/>
</dbReference>
<dbReference type="InterPro" id="IPR056789">
    <property type="entry name" value="LRR_R13L1-DRL21"/>
</dbReference>
<feature type="domain" description="Disease resistance N-terminal" evidence="4">
    <location>
        <begin position="10"/>
        <end position="94"/>
    </location>
</feature>
<dbReference type="InterPro" id="IPR038005">
    <property type="entry name" value="RX-like_CC"/>
</dbReference>
<evidence type="ECO:0000259" key="5">
    <source>
        <dbReference type="Pfam" id="PF23598"/>
    </source>
</evidence>
<dbReference type="GO" id="GO:0000166">
    <property type="term" value="F:nucleotide binding"/>
    <property type="evidence" value="ECO:0007669"/>
    <property type="project" value="UniProtKB-KW"/>
</dbReference>
<reference evidence="7" key="1">
    <citation type="submission" date="2018-10" db="EMBL/GenBank/DDBJ databases">
        <title>Population genomic analysis revealed the cold adaptation of white poplar.</title>
        <authorList>
            <person name="Liu Y.-J."/>
        </authorList>
    </citation>
    <scope>NUCLEOTIDE SEQUENCE [LARGE SCALE GENOMIC DNA]</scope>
    <source>
        <strain evidence="7">PAL-ZL1</strain>
    </source>
</reference>
<comment type="caution">
    <text evidence="7">The sequence shown here is derived from an EMBL/GenBank/DDBJ whole genome shotgun (WGS) entry which is preliminary data.</text>
</comment>
<evidence type="ECO:0000256" key="2">
    <source>
        <dbReference type="ARBA" id="ARBA00022741"/>
    </source>
</evidence>
<dbReference type="Gene3D" id="3.80.10.10">
    <property type="entry name" value="Ribonuclease Inhibitor"/>
    <property type="match status" value="3"/>
</dbReference>
<keyword evidence="2" id="KW-0547">Nucleotide-binding</keyword>
<dbReference type="PANTHER" id="PTHR47186:SF42">
    <property type="entry name" value="DISEASE RESISTANCE RPP13-LIKE PROTEIN 1"/>
    <property type="match status" value="1"/>
</dbReference>
<evidence type="ECO:0000259" key="6">
    <source>
        <dbReference type="Pfam" id="PF25019"/>
    </source>
</evidence>
<organism evidence="7">
    <name type="scientific">Populus alba</name>
    <name type="common">White poplar</name>
    <dbReference type="NCBI Taxonomy" id="43335"/>
    <lineage>
        <taxon>Eukaryota</taxon>
        <taxon>Viridiplantae</taxon>
        <taxon>Streptophyta</taxon>
        <taxon>Embryophyta</taxon>
        <taxon>Tracheophyta</taxon>
        <taxon>Spermatophyta</taxon>
        <taxon>Magnoliopsida</taxon>
        <taxon>eudicotyledons</taxon>
        <taxon>Gunneridae</taxon>
        <taxon>Pentapetalae</taxon>
        <taxon>rosids</taxon>
        <taxon>fabids</taxon>
        <taxon>Malpighiales</taxon>
        <taxon>Salicaceae</taxon>
        <taxon>Saliceae</taxon>
        <taxon>Populus</taxon>
    </lineage>
</organism>
<evidence type="ECO:0000259" key="4">
    <source>
        <dbReference type="Pfam" id="PF18052"/>
    </source>
</evidence>
<dbReference type="InterPro" id="IPR032675">
    <property type="entry name" value="LRR_dom_sf"/>
</dbReference>
<dbReference type="EMBL" id="RCHU01000579">
    <property type="protein sequence ID" value="TKS00911.1"/>
    <property type="molecule type" value="Genomic_DNA"/>
</dbReference>
<dbReference type="SUPFAM" id="SSF52047">
    <property type="entry name" value="RNI-like"/>
    <property type="match status" value="1"/>
</dbReference>
<dbReference type="Gene3D" id="1.20.5.4130">
    <property type="match status" value="1"/>
</dbReference>
<evidence type="ECO:0000313" key="7">
    <source>
        <dbReference type="EMBL" id="TKS00911.1"/>
    </source>
</evidence>
<dbReference type="InterPro" id="IPR041118">
    <property type="entry name" value="Rx_N"/>
</dbReference>
<feature type="domain" description="R13L1/DRL21-like LRR repeat region" evidence="6">
    <location>
        <begin position="359"/>
        <end position="492"/>
    </location>
</feature>
<proteinExistence type="predicted"/>
<dbReference type="Pfam" id="PF23598">
    <property type="entry name" value="LRR_14"/>
    <property type="match status" value="1"/>
</dbReference>
<evidence type="ECO:0000256" key="1">
    <source>
        <dbReference type="ARBA" id="ARBA00022737"/>
    </source>
</evidence>
<accession>A0A4U5PV46</accession>
<dbReference type="Pfam" id="PF25019">
    <property type="entry name" value="LRR_R13L1-DRL21"/>
    <property type="match status" value="1"/>
</dbReference>
<gene>
    <name evidence="7" type="ORF">D5086_0000178070</name>
</gene>
<keyword evidence="1" id="KW-0677">Repeat</keyword>
<feature type="domain" description="Disease resistance R13L4/SHOC-2-like LRR" evidence="5">
    <location>
        <begin position="646"/>
        <end position="789"/>
    </location>
</feature>
<keyword evidence="3" id="KW-0611">Plant defense</keyword>
<sequence>MADAIISAVASTIMGNLNSPILQELGLAGGLETELENLNRTFRTIRAVLQDAEEKQWKSEPIKVWLRDIKDAAYDADDLLDEFAIEAQWHQQPRDLKYRVSSFFSINHNPLVFRQRMVHKLKNVREKLDAIAKERHNFHLIEGALEIEADSFDWRQTWSWVNESEIYGRGKEKEDLYIMKRECCLIAANTKLQIPKTIRHVGAYRTSQFVPKDKDFKSRSLRSILLSGVYHPTRLVSDDLHLYFTQQKHLRALHIGIYLNTLPKSICYLKHLRFLDVSNSNIKKLPASTTSLQNLQTLNLSQCTQLIQLPRGMKHMKSLIYLDITGCYSLRFMPFGMGQLTCLRKLGLFIVGKEDGRHLGELERLNNLAGELSITDLVNVKNLTDARSANLKLKTTLLSLHLSWNKNGGHPFTCVQSAENNEDVLDGLQPHSNLKKLRLIGYGGSKFPKWMMNLNLMLPNLVEMKLKACGNCEQLPPFGKLQFLKNLELGGMDGVKCIDSHVYGDEQNPFPSLEGLTFKSMKRLEQWAPCSFPRLKVLSIVLCPLLTEIPIIPSVKSLLIDGGNVSLLMSVMKFTSITYLYIEWIDVRLLPDGFLQNHTLLEFLYIGGMRNLPSLSNKVFDNLSALKSLRIRHFDELESLPEEGLRKLTSLEVLEIDSCTRLYTLPMNGLSGLSSLRRLSVRNCDKFVSLSEGVQYLTALENLELELCPELNSLPKSIQHLTSLRSLRLYECKGLTSLPNQIGYLISLSRLEIQYCPNLVCLPEGLQSLSNLSDLMINNCPNLKKRCSKERGEDWPKIAHIPSVYIN</sequence>
<dbReference type="Pfam" id="PF18052">
    <property type="entry name" value="Rx_N"/>
    <property type="match status" value="1"/>
</dbReference>
<dbReference type="CDD" id="cd14798">
    <property type="entry name" value="RX-CC_like"/>
    <property type="match status" value="1"/>
</dbReference>